<dbReference type="InterPro" id="IPR050708">
    <property type="entry name" value="T6SS_VgrG/RHS"/>
</dbReference>
<dbReference type="SUPFAM" id="SSF63829">
    <property type="entry name" value="Calcium-dependent phosphotriesterase"/>
    <property type="match status" value="1"/>
</dbReference>
<evidence type="ECO:0000259" key="4">
    <source>
        <dbReference type="Pfam" id="PF25023"/>
    </source>
</evidence>
<sequence length="1328" mass="144053">MNPGVFILGGGGAGGGGSGGGGNGRGDGQGGGGRNGGSGARGGGKDAGSCGPGSGGGCPNPTHGSGGGTHAGDPVDPITGRVYTVAVVDLALPGTIPLVIKRSYSSARVEEDGGLGFGWTHSLSWQVEEGRRGLRVLEPHAAATELSRRLDPGASARLPCGVLTRYAWGYALAADGLAYMFAEPQGSRWLLSRIVDLHDNLIELSYEDGRLVQVIDSVGRIVRVRRHEDGHIAAFEVKNASAHGRWEARRRYAFDARGDLIAAEDAAGHAQRFAYDEDHRLVRREEPGRLVAEFRYKDGRCVESWCHRDGNDALDDGAPATLFDGSRARGFLHVKIDHHDGALTEVITSRSIRRIDGNAFGKLDRMVWGGGSGVHTFRYDDAGALLEYQDATQRVFRWERDAEGRLVAEVDPMGNRTHVEHDARGFVSAMTDALGGAARYERDARGDVVAVYDDVGFVVGFAYDSRGLLVGATPPNGGQTRMEYDALANRVRVVEPDGSERRIRYDFLGRVLGFTDERGHETRFAYDACGRLCAVFGPGSAVTRYDFDVDGNLAQITDADGRTTTLRWGGFHVVTELVRPDGSKVRYRYDREQDLARIVNEAGDEHRIQRDGEGRITGERTFDGREIRYRLDAQGRIERVERGSDKVDLEVDPLGRLVKRTTSDGREDVFDYDPLGRIARAASGDVECLYTYDRRGRVLTEVTRRGAEVLAAFAWTYDAMGRVTGVRGPGGDMSVQRDIMGRPVAVQIGGESAPLRFAYNAGGHEVARVLPGGGTIATEIDAEGLVQRQRVLGQPGAPRVGPGEPPWVGPLAAPETWRRTYAWSPAGMLRAEEDLGGATRAMLRDANGRVVERRRGGKPAERFRFSAAGEMERDGERRTYAPGGRLTERATARRTVRYEHGERGDVVRKRVSELRGDGGGEQAPERVWTYAWSADGRLMEARTAEGNVISFAYDAFGRRIEKRVARPGQVERLTRYAWRGDVLVHERTERAPEDGETTAVEERSYVTLPESALPLAQRDDAAGALRYFVHGVNGFPEALVEGDGRVAAEIEAGLYGDVPDGKAGITPLRFPGQYADQETGLHSNGHRYYDPEAGVYLSPEPIGIEGGLRPYAYVDDYPVEWVDADGLARMECTITRTDGSTLTGVSRGRPRSDLHPAVQAALPPSNARGQDANVQPQNCAEPQALSDHLEDWQNRTGLSCRPGDPGWRGNLRAAMGEIDPNGGIASSMGGTPRASCPNCSQTIPRLYALAGMAPPNRVIAPGYQDQERSGPQTRTTRPAGGFLSDPGNRAASSFNDSQNRGGIPGHVPGRGGLGAWTYDEGRGFWHRH</sequence>
<dbReference type="Pfam" id="PF25023">
    <property type="entry name" value="TEN_YD-shell"/>
    <property type="match status" value="2"/>
</dbReference>
<dbReference type="NCBIfam" id="TIGR03696">
    <property type="entry name" value="Rhs_assc_core"/>
    <property type="match status" value="1"/>
</dbReference>
<feature type="compositionally biased region" description="Gly residues" evidence="2">
    <location>
        <begin position="8"/>
        <end position="70"/>
    </location>
</feature>
<evidence type="ECO:0000259" key="3">
    <source>
        <dbReference type="Pfam" id="PF20148"/>
    </source>
</evidence>
<dbReference type="InterPro" id="IPR056823">
    <property type="entry name" value="TEN-like_YD-shell"/>
</dbReference>
<keyword evidence="1" id="KW-0677">Repeat</keyword>
<feature type="domain" description="DUF6531" evidence="3">
    <location>
        <begin position="72"/>
        <end position="138"/>
    </location>
</feature>
<dbReference type="Gene3D" id="2.180.10.10">
    <property type="entry name" value="RHS repeat-associated core"/>
    <property type="match status" value="4"/>
</dbReference>
<dbReference type="EMBL" id="CP012672">
    <property type="protein sequence ID" value="AUX31635.1"/>
    <property type="molecule type" value="Genomic_DNA"/>
</dbReference>
<evidence type="ECO:0000256" key="2">
    <source>
        <dbReference type="SAM" id="MobiDB-lite"/>
    </source>
</evidence>
<dbReference type="Pfam" id="PF20148">
    <property type="entry name" value="DUF6531"/>
    <property type="match status" value="1"/>
</dbReference>
<reference evidence="5 6" key="1">
    <citation type="submission" date="2015-09" db="EMBL/GenBank/DDBJ databases">
        <title>Sorangium comparison.</title>
        <authorList>
            <person name="Zaburannyi N."/>
            <person name="Bunk B."/>
            <person name="Overmann J."/>
            <person name="Mueller R."/>
        </authorList>
    </citation>
    <scope>NUCLEOTIDE SEQUENCE [LARGE SCALE GENOMIC DNA]</scope>
    <source>
        <strain evidence="5 6">So ce836</strain>
    </source>
</reference>
<evidence type="ECO:0000313" key="5">
    <source>
        <dbReference type="EMBL" id="AUX31635.1"/>
    </source>
</evidence>
<dbReference type="InterPro" id="IPR025968">
    <property type="entry name" value="YwqJ_deaminase"/>
</dbReference>
<feature type="domain" description="Teneurin-like YD-shell" evidence="4">
    <location>
        <begin position="845"/>
        <end position="1100"/>
    </location>
</feature>
<dbReference type="Pfam" id="PF14431">
    <property type="entry name" value="YwqJ-deaminase"/>
    <property type="match status" value="1"/>
</dbReference>
<organism evidence="5 6">
    <name type="scientific">Sorangium cellulosum</name>
    <name type="common">Polyangium cellulosum</name>
    <dbReference type="NCBI Taxonomy" id="56"/>
    <lineage>
        <taxon>Bacteria</taxon>
        <taxon>Pseudomonadati</taxon>
        <taxon>Myxococcota</taxon>
        <taxon>Polyangia</taxon>
        <taxon>Polyangiales</taxon>
        <taxon>Polyangiaceae</taxon>
        <taxon>Sorangium</taxon>
    </lineage>
</organism>
<dbReference type="InterPro" id="IPR006530">
    <property type="entry name" value="YD"/>
</dbReference>
<protein>
    <submittedName>
        <fullName evidence="5">Uncharacterized protein</fullName>
    </submittedName>
</protein>
<gene>
    <name evidence="5" type="ORF">SOCE836_037660</name>
</gene>
<feature type="domain" description="Teneurin-like YD-shell" evidence="4">
    <location>
        <begin position="481"/>
        <end position="608"/>
    </location>
</feature>
<feature type="region of interest" description="Disordered" evidence="2">
    <location>
        <begin position="8"/>
        <end position="73"/>
    </location>
</feature>
<evidence type="ECO:0000313" key="6">
    <source>
        <dbReference type="Proteomes" id="UP000295497"/>
    </source>
</evidence>
<proteinExistence type="predicted"/>
<feature type="compositionally biased region" description="Polar residues" evidence="2">
    <location>
        <begin position="1290"/>
        <end position="1299"/>
    </location>
</feature>
<dbReference type="Pfam" id="PF05593">
    <property type="entry name" value="RHS_repeat"/>
    <property type="match status" value="1"/>
</dbReference>
<dbReference type="Proteomes" id="UP000295497">
    <property type="component" value="Chromosome"/>
</dbReference>
<dbReference type="NCBIfam" id="TIGR01643">
    <property type="entry name" value="YD_repeat_2x"/>
    <property type="match status" value="7"/>
</dbReference>
<evidence type="ECO:0000256" key="1">
    <source>
        <dbReference type="ARBA" id="ARBA00022737"/>
    </source>
</evidence>
<dbReference type="PANTHER" id="PTHR32305:SF15">
    <property type="entry name" value="PROTEIN RHSA-RELATED"/>
    <property type="match status" value="1"/>
</dbReference>
<dbReference type="InterPro" id="IPR022385">
    <property type="entry name" value="Rhs_assc_core"/>
</dbReference>
<feature type="region of interest" description="Disordered" evidence="2">
    <location>
        <begin position="1261"/>
        <end position="1309"/>
    </location>
</feature>
<name>A0A4P2QNK8_SORCE</name>
<dbReference type="InterPro" id="IPR045351">
    <property type="entry name" value="DUF6531"/>
</dbReference>
<accession>A0A4P2QNK8</accession>
<dbReference type="InterPro" id="IPR031325">
    <property type="entry name" value="RHS_repeat"/>
</dbReference>
<dbReference type="PANTHER" id="PTHR32305">
    <property type="match status" value="1"/>
</dbReference>
<dbReference type="PRINTS" id="PR00394">
    <property type="entry name" value="RHSPROTEIN"/>
</dbReference>